<sequence length="69" mass="7649">MVISVIVQVGLGLIVFAVGWWGRHNAEVLVPVRPFDDNRERRVRVARRGAVACQVVGVLLALTNLLLLF</sequence>
<feature type="transmembrane region" description="Helical" evidence="1">
    <location>
        <begin position="6"/>
        <end position="23"/>
    </location>
</feature>
<dbReference type="RefSeq" id="WP_047223247.1">
    <property type="nucleotide sequence ID" value="NZ_JWIO01000017.1"/>
</dbReference>
<comment type="caution">
    <text evidence="2">The sequence shown here is derived from an EMBL/GenBank/DDBJ whole genome shotgun (WGS) entry which is preliminary data.</text>
</comment>
<keyword evidence="1" id="KW-0472">Membrane</keyword>
<accession>A0ABR5F3P5</accession>
<dbReference type="EMBL" id="JWIO01000017">
    <property type="protein sequence ID" value="KLL11253.1"/>
    <property type="molecule type" value="Genomic_DNA"/>
</dbReference>
<organism evidence="2 3">
    <name type="scientific">Protofrankia coriariae</name>
    <dbReference type="NCBI Taxonomy" id="1562887"/>
    <lineage>
        <taxon>Bacteria</taxon>
        <taxon>Bacillati</taxon>
        <taxon>Actinomycetota</taxon>
        <taxon>Actinomycetes</taxon>
        <taxon>Frankiales</taxon>
        <taxon>Frankiaceae</taxon>
        <taxon>Protofrankia</taxon>
    </lineage>
</organism>
<dbReference type="Proteomes" id="UP000035425">
    <property type="component" value="Unassembled WGS sequence"/>
</dbReference>
<evidence type="ECO:0000313" key="2">
    <source>
        <dbReference type="EMBL" id="KLL11253.1"/>
    </source>
</evidence>
<keyword evidence="1" id="KW-0812">Transmembrane</keyword>
<keyword evidence="3" id="KW-1185">Reference proteome</keyword>
<gene>
    <name evidence="2" type="ORF">FrCorBMG51_12595</name>
</gene>
<feature type="transmembrane region" description="Helical" evidence="1">
    <location>
        <begin position="49"/>
        <end position="68"/>
    </location>
</feature>
<name>A0ABR5F3P5_9ACTN</name>
<proteinExistence type="predicted"/>
<reference evidence="2 3" key="1">
    <citation type="submission" date="2014-12" db="EMBL/GenBank/DDBJ databases">
        <title>Frankia sp. BMG5.1 draft genome.</title>
        <authorList>
            <person name="Gtari M."/>
            <person name="Ghodhbane-Gtari F."/>
            <person name="Nouioui I."/>
            <person name="Ktari A."/>
            <person name="Hezbri K."/>
            <person name="Mimouni W."/>
            <person name="Sbissi I."/>
            <person name="Ayari A."/>
            <person name="Yamanaka T."/>
            <person name="Normand P."/>
            <person name="Tisa L.S."/>
            <person name="Boudabous A."/>
        </authorList>
    </citation>
    <scope>NUCLEOTIDE SEQUENCE [LARGE SCALE GENOMIC DNA]</scope>
    <source>
        <strain evidence="2 3">BMG5.1</strain>
    </source>
</reference>
<keyword evidence="1" id="KW-1133">Transmembrane helix</keyword>
<evidence type="ECO:0000256" key="1">
    <source>
        <dbReference type="SAM" id="Phobius"/>
    </source>
</evidence>
<protein>
    <submittedName>
        <fullName evidence="2">Uncharacterized protein</fullName>
    </submittedName>
</protein>
<evidence type="ECO:0000313" key="3">
    <source>
        <dbReference type="Proteomes" id="UP000035425"/>
    </source>
</evidence>